<keyword evidence="1" id="KW-0489">Methyltransferase</keyword>
<dbReference type="EC" id="2.1.1.-" evidence="1"/>
<evidence type="ECO:0000313" key="1">
    <source>
        <dbReference type="EMBL" id="MBQ0923106.1"/>
    </source>
</evidence>
<gene>
    <name evidence="1" type="ORF">KBO27_04070</name>
</gene>
<keyword evidence="1" id="KW-0808">Transferase</keyword>
<dbReference type="InterPro" id="IPR029063">
    <property type="entry name" value="SAM-dependent_MTases_sf"/>
</dbReference>
<dbReference type="InterPro" id="IPR006764">
    <property type="entry name" value="SAM_dep_MeTrfase_SAV2177_type"/>
</dbReference>
<dbReference type="GO" id="GO:0032259">
    <property type="term" value="P:methylation"/>
    <property type="evidence" value="ECO:0007669"/>
    <property type="project" value="UniProtKB-KW"/>
</dbReference>
<proteinExistence type="predicted"/>
<dbReference type="Pfam" id="PF04672">
    <property type="entry name" value="Methyltransf_19"/>
    <property type="match status" value="1"/>
</dbReference>
<organism evidence="1 2">
    <name type="scientific">Saccharopolyspora endophytica</name>
    <dbReference type="NCBI Taxonomy" id="543886"/>
    <lineage>
        <taxon>Bacteria</taxon>
        <taxon>Bacillati</taxon>
        <taxon>Actinomycetota</taxon>
        <taxon>Actinomycetes</taxon>
        <taxon>Pseudonocardiales</taxon>
        <taxon>Pseudonocardiaceae</taxon>
        <taxon>Saccharopolyspora</taxon>
    </lineage>
</organism>
<dbReference type="PIRSF" id="PIRSF017393">
    <property type="entry name" value="MTase_SAV2177"/>
    <property type="match status" value="1"/>
</dbReference>
<comment type="caution">
    <text evidence="1">The sequence shown here is derived from an EMBL/GenBank/DDBJ whole genome shotgun (WGS) entry which is preliminary data.</text>
</comment>
<dbReference type="Proteomes" id="UP000674084">
    <property type="component" value="Unassembled WGS sequence"/>
</dbReference>
<dbReference type="EMBL" id="JAGPXE010000001">
    <property type="protein sequence ID" value="MBQ0923106.1"/>
    <property type="molecule type" value="Genomic_DNA"/>
</dbReference>
<sequence>MPTTPRVDDTKASIARVYDAFVGGKDNFEVDREVYKQVVRVAPEAPRLALDGRQFLGRAITYLVAECGIDQFLDLGCGFPTADNTHQVANRANPDAVTVYVDNDATVAAHARAILERDPNTFFTAADLRDPTGVLQDHIVAGTLDMRRPLGLLQAGTLHHLDDGERPGEIMRAYTAALAPGSVVVFTHFCTPADGSPSDHLAGEIEHCFRSSSMGTSRFRTREDLRSFLHGLELLPASAAPDAPTIVPVRDWWPCGPPTRPREPMDELFVAAIGRKPDSLMPQTNYRNEDR</sequence>
<accession>A0ABS5D9Y4</accession>
<dbReference type="SUPFAM" id="SSF53335">
    <property type="entry name" value="S-adenosyl-L-methionine-dependent methyltransferases"/>
    <property type="match status" value="1"/>
</dbReference>
<name>A0ABS5D9Y4_9PSEU</name>
<dbReference type="Gene3D" id="3.40.50.150">
    <property type="entry name" value="Vaccinia Virus protein VP39"/>
    <property type="match status" value="1"/>
</dbReference>
<dbReference type="RefSeq" id="WP_210968569.1">
    <property type="nucleotide sequence ID" value="NZ_JAGPXE010000001.1"/>
</dbReference>
<evidence type="ECO:0000313" key="2">
    <source>
        <dbReference type="Proteomes" id="UP000674084"/>
    </source>
</evidence>
<dbReference type="GO" id="GO:0008168">
    <property type="term" value="F:methyltransferase activity"/>
    <property type="evidence" value="ECO:0007669"/>
    <property type="project" value="UniProtKB-KW"/>
</dbReference>
<keyword evidence="2" id="KW-1185">Reference proteome</keyword>
<protein>
    <submittedName>
        <fullName evidence="1">SAM-dependent methyltransferase</fullName>
        <ecNumber evidence="1">2.1.1.-</ecNumber>
    </submittedName>
</protein>
<reference evidence="1 2" key="1">
    <citation type="submission" date="2021-04" db="EMBL/GenBank/DDBJ databases">
        <title>Whole-genome sequencing of Saccharopolyspora endophytica KCTC 19397.</title>
        <authorList>
            <person name="Ay H."/>
            <person name="Saygin H."/>
            <person name="Sahin N."/>
        </authorList>
    </citation>
    <scope>NUCLEOTIDE SEQUENCE [LARGE SCALE GENOMIC DNA]</scope>
    <source>
        <strain evidence="1 2">KCTC 19397</strain>
    </source>
</reference>